<proteinExistence type="predicted"/>
<organism evidence="2 3">
    <name type="scientific">Ditylenchus destructor</name>
    <dbReference type="NCBI Taxonomy" id="166010"/>
    <lineage>
        <taxon>Eukaryota</taxon>
        <taxon>Metazoa</taxon>
        <taxon>Ecdysozoa</taxon>
        <taxon>Nematoda</taxon>
        <taxon>Chromadorea</taxon>
        <taxon>Rhabditida</taxon>
        <taxon>Tylenchina</taxon>
        <taxon>Tylenchomorpha</taxon>
        <taxon>Sphaerularioidea</taxon>
        <taxon>Anguinidae</taxon>
        <taxon>Anguininae</taxon>
        <taxon>Ditylenchus</taxon>
    </lineage>
</organism>
<feature type="chain" id="PRO_5041944431" evidence="1">
    <location>
        <begin position="21"/>
        <end position="297"/>
    </location>
</feature>
<sequence length="297" mass="33361">MFFNILTIMTVCVFIDTSESILRRPVIVRGYITKGASNTGLSVPMKIVTEIEFQNLKPSDFDAKLENSLNTTSREPEGFFEFGANDLLDGKYYKIAVLYDGKIYDQPIVTDKMSRLLDADLAFGSTGANYTMDQRIKMFFNILTILTVCALIDTSEAYPVVLQGYITKGASSIPVAVPMKIVTESEFRNLKPSDFDRKIVNSLNTTSRKSDGFFVFGGNYLLDGETYQIAALYNGKIYRFPVATDKLSDADLAYGATGASYLMKLDLHIFKYGFNKKCYRKDIIYPFLTIFTDAICL</sequence>
<name>A0AAD4MJ94_9BILA</name>
<comment type="caution">
    <text evidence="2">The sequence shown here is derived from an EMBL/GenBank/DDBJ whole genome shotgun (WGS) entry which is preliminary data.</text>
</comment>
<accession>A0AAD4MJ94</accession>
<feature type="signal peptide" evidence="1">
    <location>
        <begin position="1"/>
        <end position="20"/>
    </location>
</feature>
<evidence type="ECO:0000256" key="1">
    <source>
        <dbReference type="SAM" id="SignalP"/>
    </source>
</evidence>
<dbReference type="Proteomes" id="UP001201812">
    <property type="component" value="Unassembled WGS sequence"/>
</dbReference>
<dbReference type="EMBL" id="JAKKPZ010000787">
    <property type="protein sequence ID" value="KAI1692298.1"/>
    <property type="molecule type" value="Genomic_DNA"/>
</dbReference>
<keyword evidence="3" id="KW-1185">Reference proteome</keyword>
<gene>
    <name evidence="2" type="ORF">DdX_21334</name>
</gene>
<protein>
    <submittedName>
        <fullName evidence="2">Uncharacterized protein</fullName>
    </submittedName>
</protein>
<evidence type="ECO:0000313" key="2">
    <source>
        <dbReference type="EMBL" id="KAI1692298.1"/>
    </source>
</evidence>
<reference evidence="2" key="1">
    <citation type="submission" date="2022-01" db="EMBL/GenBank/DDBJ databases">
        <title>Genome Sequence Resource for Two Populations of Ditylenchus destructor, the Migratory Endoparasitic Phytonematode.</title>
        <authorList>
            <person name="Zhang H."/>
            <person name="Lin R."/>
            <person name="Xie B."/>
        </authorList>
    </citation>
    <scope>NUCLEOTIDE SEQUENCE</scope>
    <source>
        <strain evidence="2">BazhouSP</strain>
    </source>
</reference>
<evidence type="ECO:0000313" key="3">
    <source>
        <dbReference type="Proteomes" id="UP001201812"/>
    </source>
</evidence>
<dbReference type="AlphaFoldDB" id="A0AAD4MJ94"/>
<keyword evidence="1" id="KW-0732">Signal</keyword>